<evidence type="ECO:0000313" key="1">
    <source>
        <dbReference type="EMBL" id="MBO8434349.1"/>
    </source>
</evidence>
<reference evidence="1" key="1">
    <citation type="submission" date="2020-10" db="EMBL/GenBank/DDBJ databases">
        <authorList>
            <person name="Gilroy R."/>
        </authorList>
    </citation>
    <scope>NUCLEOTIDE SEQUENCE</scope>
    <source>
        <strain evidence="1">F6-4510</strain>
    </source>
</reference>
<accession>A0A9D9DUR3</accession>
<proteinExistence type="predicted"/>
<dbReference type="AlphaFoldDB" id="A0A9D9DUR3"/>
<evidence type="ECO:0000313" key="2">
    <source>
        <dbReference type="Proteomes" id="UP000823611"/>
    </source>
</evidence>
<comment type="caution">
    <text evidence="1">The sequence shown here is derived from an EMBL/GenBank/DDBJ whole genome shotgun (WGS) entry which is preliminary data.</text>
</comment>
<dbReference type="Pfam" id="PF11753">
    <property type="entry name" value="DUF3310"/>
    <property type="match status" value="1"/>
</dbReference>
<sequence length="151" mass="17361">MCDEVGIKWGSGRRASSVTYFDSYGKDTCYSYVNSKGDSGLCSGSFGFHSRKIGLRIYKWQTLNNDNKEITDDKDKKEMINHPSHYNQGIEVIDIIESWGLNFSLGNAIKYILRAPHKSNQIEDLKKASWYIKREIEFLEKSCKEDETIVS</sequence>
<name>A0A9D9DUR3_9FIRM</name>
<reference evidence="1" key="2">
    <citation type="journal article" date="2021" name="PeerJ">
        <title>Extensive microbial diversity within the chicken gut microbiome revealed by metagenomics and culture.</title>
        <authorList>
            <person name="Gilroy R."/>
            <person name="Ravi A."/>
            <person name="Getino M."/>
            <person name="Pursley I."/>
            <person name="Horton D.L."/>
            <person name="Alikhan N.F."/>
            <person name="Baker D."/>
            <person name="Gharbi K."/>
            <person name="Hall N."/>
            <person name="Watson M."/>
            <person name="Adriaenssens E.M."/>
            <person name="Foster-Nyarko E."/>
            <person name="Jarju S."/>
            <person name="Secka A."/>
            <person name="Antonio M."/>
            <person name="Oren A."/>
            <person name="Chaudhuri R.R."/>
            <person name="La Ragione R."/>
            <person name="Hildebrand F."/>
            <person name="Pallen M.J."/>
        </authorList>
    </citation>
    <scope>NUCLEOTIDE SEQUENCE</scope>
    <source>
        <strain evidence="1">F6-4510</strain>
    </source>
</reference>
<dbReference type="EMBL" id="JADIMX010000065">
    <property type="protein sequence ID" value="MBO8434349.1"/>
    <property type="molecule type" value="Genomic_DNA"/>
</dbReference>
<dbReference type="InterPro" id="IPR021739">
    <property type="entry name" value="SaV-like"/>
</dbReference>
<protein>
    <submittedName>
        <fullName evidence="1">DUF3310 domain-containing protein</fullName>
    </submittedName>
</protein>
<dbReference type="Proteomes" id="UP000823611">
    <property type="component" value="Unassembled WGS sequence"/>
</dbReference>
<organism evidence="1 2">
    <name type="scientific">Candidatus Fimicola merdigallinarum</name>
    <dbReference type="NCBI Taxonomy" id="2840819"/>
    <lineage>
        <taxon>Bacteria</taxon>
        <taxon>Bacillati</taxon>
        <taxon>Bacillota</taxon>
        <taxon>Clostridia</taxon>
        <taxon>Lachnospirales</taxon>
        <taxon>Lachnospiraceae</taxon>
        <taxon>Lachnospiraceae incertae sedis</taxon>
        <taxon>Candidatus Fimicola</taxon>
    </lineage>
</organism>
<gene>
    <name evidence="1" type="ORF">IAC55_03385</name>
</gene>